<protein>
    <recommendedName>
        <fullName evidence="6">DNA (cytosine-5-)-methyltransferase</fullName>
    </recommendedName>
</protein>
<sequence length="420" mass="46314">MTGSRPVHDISGYVCGFPCQPFSKQNSSKKAGWKHPAAALVKHVVRVTMEQRPVWSVYENVMNILSHRARLFSIFRAGGLLDLYTMFCVPVCPHRSLGLQCTRPRLFFILVRKDVQVADRPLMSALVHTLVSSVRPGSVQKPRAGPRLRFKGLESKGGWKTLHERVRDHLQLTRSRGNLACDNLTERELDLLNMVVEAAKMQGQGELFVDVSQSIHRAPALWDVLPTLTTSSKVVRVSGNGKECRLLSATDKLGHMGVNPDSLVIDESVQSRLCRLAGNAMHVDAVALAMALAMALVDWRKANIVQGQPSGSDCVAGVPAGSTKFVLPPQVLSWKLLETESGLRKLQGKYVKRARVKDRARTLLQKPALPKKQPRAKRASNAKVKGAHSAKPPLPKKRRGDPQPKLVETSAASRLKQLFA</sequence>
<name>A0A812QSY9_9DINO</name>
<dbReference type="Gene3D" id="3.40.50.150">
    <property type="entry name" value="Vaccinia Virus protein VP39"/>
    <property type="match status" value="1"/>
</dbReference>
<keyword evidence="2" id="KW-0808">Transferase</keyword>
<feature type="compositionally biased region" description="Basic residues" evidence="3">
    <location>
        <begin position="372"/>
        <end position="399"/>
    </location>
</feature>
<organism evidence="4 5">
    <name type="scientific">Symbiodinium natans</name>
    <dbReference type="NCBI Taxonomy" id="878477"/>
    <lineage>
        <taxon>Eukaryota</taxon>
        <taxon>Sar</taxon>
        <taxon>Alveolata</taxon>
        <taxon>Dinophyceae</taxon>
        <taxon>Suessiales</taxon>
        <taxon>Symbiodiniaceae</taxon>
        <taxon>Symbiodinium</taxon>
    </lineage>
</organism>
<keyword evidence="5" id="KW-1185">Reference proteome</keyword>
<dbReference type="InterPro" id="IPR001525">
    <property type="entry name" value="C5_MeTfrase"/>
</dbReference>
<comment type="caution">
    <text evidence="4">The sequence shown here is derived from an EMBL/GenBank/DDBJ whole genome shotgun (WGS) entry which is preliminary data.</text>
</comment>
<evidence type="ECO:0000256" key="3">
    <source>
        <dbReference type="SAM" id="MobiDB-lite"/>
    </source>
</evidence>
<proteinExistence type="predicted"/>
<evidence type="ECO:0000256" key="1">
    <source>
        <dbReference type="ARBA" id="ARBA00022603"/>
    </source>
</evidence>
<dbReference type="Pfam" id="PF00145">
    <property type="entry name" value="DNA_methylase"/>
    <property type="match status" value="1"/>
</dbReference>
<reference evidence="4" key="1">
    <citation type="submission" date="2021-02" db="EMBL/GenBank/DDBJ databases">
        <authorList>
            <person name="Dougan E. K."/>
            <person name="Rhodes N."/>
            <person name="Thang M."/>
            <person name="Chan C."/>
        </authorList>
    </citation>
    <scope>NUCLEOTIDE SEQUENCE</scope>
</reference>
<evidence type="ECO:0000313" key="4">
    <source>
        <dbReference type="EMBL" id="CAE7401924.1"/>
    </source>
</evidence>
<evidence type="ECO:0008006" key="6">
    <source>
        <dbReference type="Google" id="ProtNLM"/>
    </source>
</evidence>
<dbReference type="Proteomes" id="UP000604046">
    <property type="component" value="Unassembled WGS sequence"/>
</dbReference>
<gene>
    <name evidence="4" type="ORF">SNAT2548_LOCUS21876</name>
</gene>
<evidence type="ECO:0000313" key="5">
    <source>
        <dbReference type="Proteomes" id="UP000604046"/>
    </source>
</evidence>
<dbReference type="AlphaFoldDB" id="A0A812QSY9"/>
<evidence type="ECO:0000256" key="2">
    <source>
        <dbReference type="ARBA" id="ARBA00022679"/>
    </source>
</evidence>
<keyword evidence="1" id="KW-0489">Methyltransferase</keyword>
<dbReference type="SUPFAM" id="SSF53335">
    <property type="entry name" value="S-adenosyl-L-methionine-dependent methyltransferases"/>
    <property type="match status" value="1"/>
</dbReference>
<dbReference type="InterPro" id="IPR029063">
    <property type="entry name" value="SAM-dependent_MTases_sf"/>
</dbReference>
<feature type="region of interest" description="Disordered" evidence="3">
    <location>
        <begin position="367"/>
        <end position="413"/>
    </location>
</feature>
<dbReference type="GO" id="GO:0008168">
    <property type="term" value="F:methyltransferase activity"/>
    <property type="evidence" value="ECO:0007669"/>
    <property type="project" value="UniProtKB-KW"/>
</dbReference>
<dbReference type="EMBL" id="CAJNDS010002266">
    <property type="protein sequence ID" value="CAE7401924.1"/>
    <property type="molecule type" value="Genomic_DNA"/>
</dbReference>
<accession>A0A812QSY9</accession>
<dbReference type="GO" id="GO:0032259">
    <property type="term" value="P:methylation"/>
    <property type="evidence" value="ECO:0007669"/>
    <property type="project" value="UniProtKB-KW"/>
</dbReference>